<dbReference type="InterPro" id="IPR000760">
    <property type="entry name" value="Inositol_monophosphatase-like"/>
</dbReference>
<evidence type="ECO:0000256" key="1">
    <source>
        <dbReference type="ARBA" id="ARBA00001946"/>
    </source>
</evidence>
<dbReference type="CDD" id="cd01641">
    <property type="entry name" value="Bacterial_IMPase_like_1"/>
    <property type="match status" value="1"/>
</dbReference>
<accession>A0A1P8WIS1</accession>
<evidence type="ECO:0000256" key="3">
    <source>
        <dbReference type="ARBA" id="ARBA00022723"/>
    </source>
</evidence>
<evidence type="ECO:0000313" key="7">
    <source>
        <dbReference type="EMBL" id="APZ93948.1"/>
    </source>
</evidence>
<dbReference type="GO" id="GO:0004401">
    <property type="term" value="F:histidinol-phosphatase activity"/>
    <property type="evidence" value="ECO:0007669"/>
    <property type="project" value="UniProtKB-EC"/>
</dbReference>
<dbReference type="EC" id="3.1.3.15" evidence="7"/>
<dbReference type="PROSITE" id="PS00629">
    <property type="entry name" value="IMP_1"/>
    <property type="match status" value="1"/>
</dbReference>
<organism evidence="7 8">
    <name type="scientific">Fuerstiella marisgermanici</name>
    <dbReference type="NCBI Taxonomy" id="1891926"/>
    <lineage>
        <taxon>Bacteria</taxon>
        <taxon>Pseudomonadati</taxon>
        <taxon>Planctomycetota</taxon>
        <taxon>Planctomycetia</taxon>
        <taxon>Planctomycetales</taxon>
        <taxon>Planctomycetaceae</taxon>
        <taxon>Fuerstiella</taxon>
    </lineage>
</organism>
<dbReference type="Pfam" id="PF00459">
    <property type="entry name" value="Inositol_P"/>
    <property type="match status" value="1"/>
</dbReference>
<feature type="binding site" evidence="6">
    <location>
        <position position="220"/>
    </location>
    <ligand>
        <name>Mg(2+)</name>
        <dbReference type="ChEBI" id="CHEBI:18420"/>
        <label>2</label>
    </ligand>
</feature>
<feature type="binding site" evidence="6">
    <location>
        <position position="74"/>
    </location>
    <ligand>
        <name>Mg(2+)</name>
        <dbReference type="ChEBI" id="CHEBI:18420"/>
        <label>1</label>
        <note>catalytic</note>
    </ligand>
</feature>
<dbReference type="PANTHER" id="PTHR43200:SF6">
    <property type="entry name" value="3'(2'),5'-BISPHOSPHATE NUCLEOTIDASE"/>
    <property type="match status" value="1"/>
</dbReference>
<dbReference type="InterPro" id="IPR051090">
    <property type="entry name" value="Inositol_monoP_superfamily"/>
</dbReference>
<dbReference type="Gene3D" id="3.30.540.10">
    <property type="entry name" value="Fructose-1,6-Bisphosphatase, subunit A, domain 1"/>
    <property type="match status" value="1"/>
</dbReference>
<dbReference type="Gene3D" id="3.40.190.80">
    <property type="match status" value="1"/>
</dbReference>
<feature type="binding site" evidence="6">
    <location>
        <position position="90"/>
    </location>
    <ligand>
        <name>Mg(2+)</name>
        <dbReference type="ChEBI" id="CHEBI:18420"/>
        <label>2</label>
    </ligand>
</feature>
<evidence type="ECO:0000256" key="2">
    <source>
        <dbReference type="ARBA" id="ARBA00009759"/>
    </source>
</evidence>
<dbReference type="GO" id="GO:0046872">
    <property type="term" value="F:metal ion binding"/>
    <property type="evidence" value="ECO:0007669"/>
    <property type="project" value="UniProtKB-KW"/>
</dbReference>
<evidence type="ECO:0000256" key="4">
    <source>
        <dbReference type="ARBA" id="ARBA00022801"/>
    </source>
</evidence>
<evidence type="ECO:0000256" key="5">
    <source>
        <dbReference type="ARBA" id="ARBA00022842"/>
    </source>
</evidence>
<dbReference type="InterPro" id="IPR020583">
    <property type="entry name" value="Inositol_monoP_metal-BS"/>
</dbReference>
<keyword evidence="3 6" id="KW-0479">Metal-binding</keyword>
<dbReference type="EMBL" id="CP017641">
    <property type="protein sequence ID" value="APZ93948.1"/>
    <property type="molecule type" value="Genomic_DNA"/>
</dbReference>
<dbReference type="OrthoDB" id="9772456at2"/>
<sequence>MSPPSTSPHQSRLQFALDVTEKATKLILGHYQSQTLGIESKADDSPVTVADRGAETLIRDALAEKFPDDGILGEEFDDVAGSNGYRWILDPIDGTKPFIYGVPLFGTLVGIEFEGRMVAGVCRFPALNEVVYAAEGDGAWWQIGDGEPAKAAASTETDIAQARLMFTEPTGDLRCGRGDVLPKFLKQVRIARGWGDCYGHMLVATGRADIALDPQMSPWDIAALIPIVREAGGSCTDWKGNECVTTGDGVSIAPGLKSTVLEMLRDAPPLTTG</sequence>
<dbReference type="STRING" id="1891926.Fuma_03566"/>
<dbReference type="RefSeq" id="WP_077028387.1">
    <property type="nucleotide sequence ID" value="NZ_CP017641.1"/>
</dbReference>
<evidence type="ECO:0000313" key="8">
    <source>
        <dbReference type="Proteomes" id="UP000187735"/>
    </source>
</evidence>
<name>A0A1P8WIS1_9PLAN</name>
<dbReference type="GO" id="GO:0000105">
    <property type="term" value="P:L-histidine biosynthetic process"/>
    <property type="evidence" value="ECO:0007669"/>
    <property type="project" value="TreeGrafter"/>
</dbReference>
<reference evidence="7 8" key="1">
    <citation type="journal article" date="2016" name="Front. Microbiol.">
        <title>Fuerstia marisgermanicae gen. nov., sp. nov., an Unusual Member of the Phylum Planctomycetes from the German Wadden Sea.</title>
        <authorList>
            <person name="Kohn T."/>
            <person name="Heuer A."/>
            <person name="Jogler M."/>
            <person name="Vollmers J."/>
            <person name="Boedeker C."/>
            <person name="Bunk B."/>
            <person name="Rast P."/>
            <person name="Borchert D."/>
            <person name="Glockner I."/>
            <person name="Freese H.M."/>
            <person name="Klenk H.P."/>
            <person name="Overmann J."/>
            <person name="Kaster A.K."/>
            <person name="Rohde M."/>
            <person name="Wiegand S."/>
            <person name="Jogler C."/>
        </authorList>
    </citation>
    <scope>NUCLEOTIDE SEQUENCE [LARGE SCALE GENOMIC DNA]</scope>
    <source>
        <strain evidence="7 8">NH11</strain>
    </source>
</reference>
<proteinExistence type="inferred from homology"/>
<gene>
    <name evidence="7" type="primary">hisN_2</name>
    <name evidence="7" type="ORF">Fuma_03566</name>
</gene>
<evidence type="ECO:0000256" key="6">
    <source>
        <dbReference type="PIRSR" id="PIRSR600760-2"/>
    </source>
</evidence>
<dbReference type="PANTHER" id="PTHR43200">
    <property type="entry name" value="PHOSPHATASE"/>
    <property type="match status" value="1"/>
</dbReference>
<dbReference type="Proteomes" id="UP000187735">
    <property type="component" value="Chromosome"/>
</dbReference>
<dbReference type="SUPFAM" id="SSF56655">
    <property type="entry name" value="Carbohydrate phosphatase"/>
    <property type="match status" value="1"/>
</dbReference>
<keyword evidence="5 6" id="KW-0460">Magnesium</keyword>
<comment type="cofactor">
    <cofactor evidence="1 6">
        <name>Mg(2+)</name>
        <dbReference type="ChEBI" id="CHEBI:18420"/>
    </cofactor>
</comment>
<dbReference type="PRINTS" id="PR00377">
    <property type="entry name" value="IMPHPHTASES"/>
</dbReference>
<feature type="binding site" evidence="6">
    <location>
        <position position="93"/>
    </location>
    <ligand>
        <name>Mg(2+)</name>
        <dbReference type="ChEBI" id="CHEBI:18420"/>
        <label>2</label>
    </ligand>
</feature>
<dbReference type="KEGG" id="fmr:Fuma_03566"/>
<feature type="binding site" evidence="6">
    <location>
        <position position="92"/>
    </location>
    <ligand>
        <name>Mg(2+)</name>
        <dbReference type="ChEBI" id="CHEBI:18420"/>
        <label>1</label>
        <note>catalytic</note>
    </ligand>
</feature>
<comment type="similarity">
    <text evidence="2">Belongs to the inositol monophosphatase superfamily.</text>
</comment>
<keyword evidence="4 7" id="KW-0378">Hydrolase</keyword>
<keyword evidence="8" id="KW-1185">Reference proteome</keyword>
<dbReference type="AlphaFoldDB" id="A0A1P8WIS1"/>
<protein>
    <submittedName>
        <fullName evidence="7">Histidinol-phosphatase</fullName>
        <ecNumber evidence="7">3.1.3.15</ecNumber>
    </submittedName>
</protein>